<evidence type="ECO:0000256" key="1">
    <source>
        <dbReference type="SAM" id="MobiDB-lite"/>
    </source>
</evidence>
<feature type="compositionally biased region" description="Basic and acidic residues" evidence="1">
    <location>
        <begin position="185"/>
        <end position="222"/>
    </location>
</feature>
<feature type="compositionally biased region" description="Basic and acidic residues" evidence="1">
    <location>
        <begin position="1"/>
        <end position="27"/>
    </location>
</feature>
<reference evidence="2" key="2">
    <citation type="journal article" date="2023" name="BMC Genomics">
        <title>Pest status, molecular evolution, and epigenetic factors derived from the genome assembly of Frankliniella fusca, a thysanopteran phytovirus vector.</title>
        <authorList>
            <person name="Catto M.A."/>
            <person name="Labadie P.E."/>
            <person name="Jacobson A.L."/>
            <person name="Kennedy G.G."/>
            <person name="Srinivasan R."/>
            <person name="Hunt B.G."/>
        </authorList>
    </citation>
    <scope>NUCLEOTIDE SEQUENCE</scope>
    <source>
        <strain evidence="2">PL_HMW_Pooled</strain>
    </source>
</reference>
<feature type="compositionally biased region" description="Basic and acidic residues" evidence="1">
    <location>
        <begin position="242"/>
        <end position="260"/>
    </location>
</feature>
<evidence type="ECO:0000313" key="2">
    <source>
        <dbReference type="EMBL" id="KAK3924226.1"/>
    </source>
</evidence>
<organism evidence="2 3">
    <name type="scientific">Frankliniella fusca</name>
    <dbReference type="NCBI Taxonomy" id="407009"/>
    <lineage>
        <taxon>Eukaryota</taxon>
        <taxon>Metazoa</taxon>
        <taxon>Ecdysozoa</taxon>
        <taxon>Arthropoda</taxon>
        <taxon>Hexapoda</taxon>
        <taxon>Insecta</taxon>
        <taxon>Pterygota</taxon>
        <taxon>Neoptera</taxon>
        <taxon>Paraneoptera</taxon>
        <taxon>Thysanoptera</taxon>
        <taxon>Terebrantia</taxon>
        <taxon>Thripoidea</taxon>
        <taxon>Thripidae</taxon>
        <taxon>Frankliniella</taxon>
    </lineage>
</organism>
<proteinExistence type="predicted"/>
<dbReference type="AlphaFoldDB" id="A0AAE1HP42"/>
<dbReference type="Gene3D" id="1.10.10.2590">
    <property type="entry name" value="BEN domain"/>
    <property type="match status" value="1"/>
</dbReference>
<evidence type="ECO:0000313" key="3">
    <source>
        <dbReference type="Proteomes" id="UP001219518"/>
    </source>
</evidence>
<sequence length="443" mass="49844">MFGERDACNGELEKLGQEAKRTTKDPASEGGSTQLGKRKSNRTTRYGVSVEVVTKPNSNPNPKRSRKSPEELERERLLAKNKKIAQDQANKKVMHWLDKQKVKQSDDDADYDPKDDDNYASSSGSDSETLKEFAARNVQRKMDREKIVKGIKSLSPSASPTKEALKIRLQQAELKLQMLLDSENENGKAKDKQGLKPDSKKQSRENNMDGMILKDDGKKDEQINDLEDDGKHLENNDAFNESSKHSEKNDPFNESSKSEINDAFNESSKHSENNDPFNDSSKHSENNDALNDSVKDHGSTDLFIDEHDEKKTQMYGNCEGSILLNSNVYCNKRVLKEALTKSTNVCHIARRLLVGVFKPEALQSCTLTGQEWRAGPSDRKSSDALYQPGVDAIIEYAKTAAIQRKWKVPKADTPIKHSMSCRLGELKRMIKDHGIAALKKKYL</sequence>
<name>A0AAE1HP42_9NEOP</name>
<feature type="region of interest" description="Disordered" evidence="1">
    <location>
        <begin position="180"/>
        <end position="299"/>
    </location>
</feature>
<comment type="caution">
    <text evidence="2">The sequence shown here is derived from an EMBL/GenBank/DDBJ whole genome shotgun (WGS) entry which is preliminary data.</text>
</comment>
<feature type="compositionally biased region" description="Basic and acidic residues" evidence="1">
    <location>
        <begin position="67"/>
        <end position="78"/>
    </location>
</feature>
<feature type="region of interest" description="Disordered" evidence="1">
    <location>
        <begin position="1"/>
        <end position="130"/>
    </location>
</feature>
<keyword evidence="3" id="KW-1185">Reference proteome</keyword>
<protein>
    <submittedName>
        <fullName evidence="2">Halomucin</fullName>
    </submittedName>
</protein>
<dbReference type="EMBL" id="JAHWGI010001169">
    <property type="protein sequence ID" value="KAK3924226.1"/>
    <property type="molecule type" value="Genomic_DNA"/>
</dbReference>
<reference evidence="2" key="1">
    <citation type="submission" date="2021-07" db="EMBL/GenBank/DDBJ databases">
        <authorList>
            <person name="Catto M.A."/>
            <person name="Jacobson A."/>
            <person name="Kennedy G."/>
            <person name="Labadie P."/>
            <person name="Hunt B.G."/>
            <person name="Srinivasan R."/>
        </authorList>
    </citation>
    <scope>NUCLEOTIDE SEQUENCE</scope>
    <source>
        <strain evidence="2">PL_HMW_Pooled</strain>
        <tissue evidence="2">Head</tissue>
    </source>
</reference>
<accession>A0AAE1HP42</accession>
<gene>
    <name evidence="2" type="ORF">KUF71_002497</name>
</gene>
<feature type="compositionally biased region" description="Basic and acidic residues" evidence="1">
    <location>
        <begin position="95"/>
        <end position="106"/>
    </location>
</feature>
<dbReference type="Proteomes" id="UP001219518">
    <property type="component" value="Unassembled WGS sequence"/>
</dbReference>